<organism evidence="1 2">
    <name type="scientific">Georhizobium profundi</name>
    <dbReference type="NCBI Taxonomy" id="2341112"/>
    <lineage>
        <taxon>Bacteria</taxon>
        <taxon>Pseudomonadati</taxon>
        <taxon>Pseudomonadota</taxon>
        <taxon>Alphaproteobacteria</taxon>
        <taxon>Hyphomicrobiales</taxon>
        <taxon>Rhizobiaceae</taxon>
        <taxon>Georhizobium</taxon>
    </lineage>
</organism>
<evidence type="ECO:0000313" key="2">
    <source>
        <dbReference type="Proteomes" id="UP000268192"/>
    </source>
</evidence>
<gene>
    <name evidence="1" type="ORF">D5400_12520</name>
</gene>
<keyword evidence="2" id="KW-1185">Reference proteome</keyword>
<dbReference type="OrthoDB" id="8452369at2"/>
<dbReference type="Proteomes" id="UP000268192">
    <property type="component" value="Chromosome"/>
</dbReference>
<proteinExistence type="predicted"/>
<accession>A0A3S9B4Z6</accession>
<dbReference type="EMBL" id="CP032509">
    <property type="protein sequence ID" value="AZN71989.1"/>
    <property type="molecule type" value="Genomic_DNA"/>
</dbReference>
<reference evidence="1 2" key="1">
    <citation type="submission" date="2018-09" db="EMBL/GenBank/DDBJ databases">
        <title>Marinorhizobium profundi gen. nov., sp. nov., isolated from a deep-sea sediment sample from the New Britain Trench and proposal of Marinorhizobiaceae fam. nov. in the order Rhizobiales of the class Alphaproteobacteria.</title>
        <authorList>
            <person name="Cao J."/>
        </authorList>
    </citation>
    <scope>NUCLEOTIDE SEQUENCE [LARGE SCALE GENOMIC DNA]</scope>
    <source>
        <strain evidence="1 2">WS11</strain>
    </source>
</reference>
<protein>
    <submittedName>
        <fullName evidence="1">Uncharacterized protein</fullName>
    </submittedName>
</protein>
<name>A0A3S9B4Z6_9HYPH</name>
<dbReference type="RefSeq" id="WP_126010305.1">
    <property type="nucleotide sequence ID" value="NZ_CP032509.1"/>
</dbReference>
<dbReference type="KEGG" id="abaw:D5400_12520"/>
<evidence type="ECO:0000313" key="1">
    <source>
        <dbReference type="EMBL" id="AZN71989.1"/>
    </source>
</evidence>
<dbReference type="AlphaFoldDB" id="A0A3S9B4Z6"/>
<sequence>MSELTKAPFSDAWFHRLKAAQRDLIKRCGGIDRAAEVTSVSRSQVGRWNNAGDPDLVTIPALLMLEAECGQPLITSVLAGIGGRRLADPDELDAGGASSCALTAHAETISRAGELMQVGARALADGKLTPAEATEMDRAASSMEKSIADLRTVLSRAKVLRVVGDDR</sequence>